<reference evidence="1 2" key="1">
    <citation type="submission" date="2023-09" db="EMBL/GenBank/DDBJ databases">
        <title>Streptomyces sp. nov.: A antagonism against Alternaria gaisen Producing Streptochlin, Isolated from Tamarix root soil.</title>
        <authorList>
            <person name="Chen Y."/>
        </authorList>
    </citation>
    <scope>NUCLEOTIDE SEQUENCE [LARGE SCALE GENOMIC DNA]</scope>
    <source>
        <strain evidence="1 2">TRM76323</strain>
    </source>
</reference>
<dbReference type="InterPro" id="IPR008567">
    <property type="entry name" value="BKACE"/>
</dbReference>
<comment type="caution">
    <text evidence="1">The sequence shown here is derived from an EMBL/GenBank/DDBJ whole genome shotgun (WGS) entry which is preliminary data.</text>
</comment>
<dbReference type="InterPro" id="IPR013785">
    <property type="entry name" value="Aldolase_TIM"/>
</dbReference>
<protein>
    <submittedName>
        <fullName evidence="1">3-keto-5-aminohexanoate cleavage protein</fullName>
    </submittedName>
</protein>
<name>A0ABU3QRX5_9ACTN</name>
<evidence type="ECO:0000313" key="1">
    <source>
        <dbReference type="EMBL" id="MDT9685523.1"/>
    </source>
</evidence>
<evidence type="ECO:0000313" key="2">
    <source>
        <dbReference type="Proteomes" id="UP001250181"/>
    </source>
</evidence>
<sequence length="244" mass="25744">MIQACLNGRRTTEDHPAVPITARQLAADARRVQDAGASGVHLHPRDAHARESLDARVVSAAVRAVREACPGLQISVSTGLWMGDGDVAARQAAVEGWAAAEDRPDVVSLNLGEPGFERLADTLGELGIGIEAGVWSEADAVRLLDSGRTASCSRILVEMIDLPAPRALSEADRILRRLAGAGADVPVLLHGEDECAWPVLDRALALGLETRIGLEDTLTGPDGRDAEGNAALVHCAVGRRTRVR</sequence>
<dbReference type="EMBL" id="JAWCTQ010000043">
    <property type="protein sequence ID" value="MDT9685523.1"/>
    <property type="molecule type" value="Genomic_DNA"/>
</dbReference>
<dbReference type="PANTHER" id="PTHR37418">
    <property type="entry name" value="3-KETO-5-AMINOHEXANOATE CLEAVAGE ENZYME-RELATED"/>
    <property type="match status" value="1"/>
</dbReference>
<keyword evidence="2" id="KW-1185">Reference proteome</keyword>
<dbReference type="RefSeq" id="WP_315880567.1">
    <property type="nucleotide sequence ID" value="NZ_JAWCTQ010000043.1"/>
</dbReference>
<proteinExistence type="predicted"/>
<dbReference type="PANTHER" id="PTHR37418:SF1">
    <property type="entry name" value="3-KETO-5-AMINOHEXANOATE CLEAVAGE PROTEIN"/>
    <property type="match status" value="1"/>
</dbReference>
<accession>A0ABU3QRX5</accession>
<dbReference type="Proteomes" id="UP001250181">
    <property type="component" value="Unassembled WGS sequence"/>
</dbReference>
<gene>
    <name evidence="1" type="ORF">RND61_26160</name>
</gene>
<dbReference type="Gene3D" id="3.20.20.70">
    <property type="entry name" value="Aldolase class I"/>
    <property type="match status" value="1"/>
</dbReference>
<dbReference type="Pfam" id="PF05853">
    <property type="entry name" value="BKACE"/>
    <property type="match status" value="1"/>
</dbReference>
<organism evidence="1 2">
    <name type="scientific">Streptomyces tamarix</name>
    <dbReference type="NCBI Taxonomy" id="3078565"/>
    <lineage>
        <taxon>Bacteria</taxon>
        <taxon>Bacillati</taxon>
        <taxon>Actinomycetota</taxon>
        <taxon>Actinomycetes</taxon>
        <taxon>Kitasatosporales</taxon>
        <taxon>Streptomycetaceae</taxon>
        <taxon>Streptomyces</taxon>
    </lineage>
</organism>